<dbReference type="EMBL" id="JAFJZO010000028">
    <property type="protein sequence ID" value="KAG5500578.1"/>
    <property type="molecule type" value="Genomic_DNA"/>
</dbReference>
<dbReference type="AlphaFoldDB" id="A0A836IR15"/>
<evidence type="ECO:0000313" key="2">
    <source>
        <dbReference type="EMBL" id="KAG5500578.1"/>
    </source>
</evidence>
<dbReference type="Proteomes" id="UP000674318">
    <property type="component" value="Chromosome 28"/>
</dbReference>
<dbReference type="Pfam" id="PF23122">
    <property type="entry name" value="C2_ITFG1"/>
    <property type="match status" value="1"/>
</dbReference>
<evidence type="ECO:0000259" key="1">
    <source>
        <dbReference type="Pfam" id="PF23122"/>
    </source>
</evidence>
<organism evidence="2 3">
    <name type="scientific">Porcisia hertigi</name>
    <dbReference type="NCBI Taxonomy" id="2761500"/>
    <lineage>
        <taxon>Eukaryota</taxon>
        <taxon>Discoba</taxon>
        <taxon>Euglenozoa</taxon>
        <taxon>Kinetoplastea</taxon>
        <taxon>Metakinetoplastina</taxon>
        <taxon>Trypanosomatida</taxon>
        <taxon>Trypanosomatidae</taxon>
        <taxon>Leishmaniinae</taxon>
        <taxon>Porcisia</taxon>
    </lineage>
</organism>
<protein>
    <recommendedName>
        <fullName evidence="1">T-cell immunomodulatory protein TIP C2 domain-containing protein</fullName>
    </recommendedName>
</protein>
<feature type="domain" description="T-cell immunomodulatory protein TIP C2" evidence="1">
    <location>
        <begin position="26"/>
        <end position="90"/>
    </location>
</feature>
<dbReference type="KEGG" id="phet:94289750"/>
<proteinExistence type="predicted"/>
<dbReference type="GeneID" id="94289750"/>
<keyword evidence="3" id="KW-1185">Reference proteome</keyword>
<dbReference type="InterPro" id="IPR057089">
    <property type="entry name" value="C2_TIP"/>
</dbReference>
<reference evidence="2 3" key="1">
    <citation type="submission" date="2021-02" db="EMBL/GenBank/DDBJ databases">
        <title>Porcisia hertigi Genome sequencing and assembly.</title>
        <authorList>
            <person name="Almutairi H."/>
            <person name="Gatherer D."/>
        </authorList>
    </citation>
    <scope>NUCLEOTIDE SEQUENCE [LARGE SCALE GENOMIC DNA]</scope>
    <source>
        <strain evidence="2 3">C119</strain>
    </source>
</reference>
<name>A0A836IR15_9TRYP</name>
<sequence>MRVYQNGALPSRSYFLAASAITEDAYGASCVGATHHVAWQDIHMCSHWATATQLGRTQGHALLSSQVLIGLNEAFSYVHDYTVGLHVTRRAVGEGSGGGGGVCVCVVRTWLPKSSPSVCLYSYSAHCTNTICAAHTRVTLYYGVLSDDV</sequence>
<comment type="caution">
    <text evidence="2">The sequence shown here is derived from an EMBL/GenBank/DDBJ whole genome shotgun (WGS) entry which is preliminary data.</text>
</comment>
<evidence type="ECO:0000313" key="3">
    <source>
        <dbReference type="Proteomes" id="UP000674318"/>
    </source>
</evidence>
<dbReference type="RefSeq" id="XP_067755912.1">
    <property type="nucleotide sequence ID" value="XM_067899673.1"/>
</dbReference>
<dbReference type="OrthoDB" id="10250728at2759"/>
<gene>
    <name evidence="2" type="ORF">JKF63_03673</name>
</gene>
<accession>A0A836IR15</accession>